<feature type="compositionally biased region" description="Low complexity" evidence="1">
    <location>
        <begin position="33"/>
        <end position="43"/>
    </location>
</feature>
<dbReference type="Proteomes" id="UP000253318">
    <property type="component" value="Unassembled WGS sequence"/>
</dbReference>
<sequence>MSAFPPRSTALPHAQSSPPASGAEESDVTLSSPAGAPAAGAAPATEPELLLLGTGSAAPVCADGTCLL</sequence>
<feature type="region of interest" description="Disordered" evidence="1">
    <location>
        <begin position="1"/>
        <end position="43"/>
    </location>
</feature>
<dbReference type="AlphaFoldDB" id="A0A368T1G2"/>
<name>A0A368T1G2_9ACTN</name>
<protein>
    <submittedName>
        <fullName evidence="2">Uncharacterized protein</fullName>
    </submittedName>
</protein>
<evidence type="ECO:0000256" key="1">
    <source>
        <dbReference type="SAM" id="MobiDB-lite"/>
    </source>
</evidence>
<proteinExistence type="predicted"/>
<dbReference type="EMBL" id="QEIN01000185">
    <property type="protein sequence ID" value="RCV53691.1"/>
    <property type="molecule type" value="Genomic_DNA"/>
</dbReference>
<keyword evidence="3" id="KW-1185">Reference proteome</keyword>
<evidence type="ECO:0000313" key="3">
    <source>
        <dbReference type="Proteomes" id="UP000253318"/>
    </source>
</evidence>
<evidence type="ECO:0000313" key="2">
    <source>
        <dbReference type="EMBL" id="RCV53691.1"/>
    </source>
</evidence>
<reference evidence="2 3" key="1">
    <citation type="submission" date="2018-04" db="EMBL/GenBank/DDBJ databases">
        <title>Novel actinobacteria from marine sediment.</title>
        <authorList>
            <person name="Ng Z.Y."/>
            <person name="Tan G.Y.A."/>
        </authorList>
    </citation>
    <scope>NUCLEOTIDE SEQUENCE [LARGE SCALE GENOMIC DNA]</scope>
    <source>
        <strain evidence="2 3">TPS81</strain>
    </source>
</reference>
<comment type="caution">
    <text evidence="2">The sequence shown here is derived from an EMBL/GenBank/DDBJ whole genome shotgun (WGS) entry which is preliminary data.</text>
</comment>
<accession>A0A368T1G2</accession>
<organism evidence="2 3">
    <name type="scientific">Marinitenerispora sediminis</name>
    <dbReference type="NCBI Taxonomy" id="1931232"/>
    <lineage>
        <taxon>Bacteria</taxon>
        <taxon>Bacillati</taxon>
        <taxon>Actinomycetota</taxon>
        <taxon>Actinomycetes</taxon>
        <taxon>Streptosporangiales</taxon>
        <taxon>Nocardiopsidaceae</taxon>
        <taxon>Marinitenerispora</taxon>
    </lineage>
</organism>
<gene>
    <name evidence="2" type="ORF">DEF24_20255</name>
</gene>